<dbReference type="AlphaFoldDB" id="A0A383AX68"/>
<gene>
    <name evidence="2" type="ORF">METZ01_LOCUS465291</name>
</gene>
<dbReference type="InterPro" id="IPR013783">
    <property type="entry name" value="Ig-like_fold"/>
</dbReference>
<evidence type="ECO:0000313" key="2">
    <source>
        <dbReference type="EMBL" id="SVE12437.1"/>
    </source>
</evidence>
<accession>A0A383AX68</accession>
<dbReference type="InterPro" id="IPR002909">
    <property type="entry name" value="IPT_dom"/>
</dbReference>
<dbReference type="CDD" id="cd00603">
    <property type="entry name" value="IPT_PCSR"/>
    <property type="match status" value="1"/>
</dbReference>
<sequence length="109" mass="11854">MKLRIFSILFLASFIIAQPTIDLIEPAFGGIGSTITISGENFSSNSIENTVFFSGLESNVLNAAENELMVSVPYGAYYTPISVYTNGFYATSSQRFNVTFNATEELTVA</sequence>
<dbReference type="InterPro" id="IPR014756">
    <property type="entry name" value="Ig_E-set"/>
</dbReference>
<protein>
    <recommendedName>
        <fullName evidence="1">IPT/TIG domain-containing protein</fullName>
    </recommendedName>
</protein>
<proteinExistence type="predicted"/>
<dbReference type="Pfam" id="PF01833">
    <property type="entry name" value="TIG"/>
    <property type="match status" value="1"/>
</dbReference>
<dbReference type="Gene3D" id="2.60.40.10">
    <property type="entry name" value="Immunoglobulins"/>
    <property type="match status" value="1"/>
</dbReference>
<feature type="domain" description="IPT/TIG" evidence="1">
    <location>
        <begin position="19"/>
        <end position="96"/>
    </location>
</feature>
<reference evidence="2" key="1">
    <citation type="submission" date="2018-05" db="EMBL/GenBank/DDBJ databases">
        <authorList>
            <person name="Lanie J.A."/>
            <person name="Ng W.-L."/>
            <person name="Kazmierczak K.M."/>
            <person name="Andrzejewski T.M."/>
            <person name="Davidsen T.M."/>
            <person name="Wayne K.J."/>
            <person name="Tettelin H."/>
            <person name="Glass J.I."/>
            <person name="Rusch D."/>
            <person name="Podicherti R."/>
            <person name="Tsui H.-C.T."/>
            <person name="Winkler M.E."/>
        </authorList>
    </citation>
    <scope>NUCLEOTIDE SEQUENCE</scope>
</reference>
<feature type="non-terminal residue" evidence="2">
    <location>
        <position position="109"/>
    </location>
</feature>
<evidence type="ECO:0000259" key="1">
    <source>
        <dbReference type="Pfam" id="PF01833"/>
    </source>
</evidence>
<organism evidence="2">
    <name type="scientific">marine metagenome</name>
    <dbReference type="NCBI Taxonomy" id="408172"/>
    <lineage>
        <taxon>unclassified sequences</taxon>
        <taxon>metagenomes</taxon>
        <taxon>ecological metagenomes</taxon>
    </lineage>
</organism>
<dbReference type="EMBL" id="UINC01195733">
    <property type="protein sequence ID" value="SVE12437.1"/>
    <property type="molecule type" value="Genomic_DNA"/>
</dbReference>
<dbReference type="SUPFAM" id="SSF81296">
    <property type="entry name" value="E set domains"/>
    <property type="match status" value="1"/>
</dbReference>
<name>A0A383AX68_9ZZZZ</name>